<feature type="compositionally biased region" description="Basic and acidic residues" evidence="1">
    <location>
        <begin position="13"/>
        <end position="30"/>
    </location>
</feature>
<accession>A0A085W777</accession>
<feature type="region of interest" description="Disordered" evidence="1">
    <location>
        <begin position="1"/>
        <end position="46"/>
    </location>
</feature>
<proteinExistence type="predicted"/>
<evidence type="ECO:0000313" key="2">
    <source>
        <dbReference type="EMBL" id="KFE63540.1"/>
    </source>
</evidence>
<gene>
    <name evidence="2" type="ORF">DB31_2658</name>
</gene>
<keyword evidence="3" id="KW-1185">Reference proteome</keyword>
<name>A0A085W777_9BACT</name>
<sequence>MQWTQQQVGRVEPMQDKKKTQHDPAVRTEAPKPVATRPEGMQTMGPTLYEQIRRIVGELKLVSDN</sequence>
<dbReference type="AlphaFoldDB" id="A0A085W777"/>
<dbReference type="EMBL" id="JMCB01000017">
    <property type="protein sequence ID" value="KFE63540.1"/>
    <property type="molecule type" value="Genomic_DNA"/>
</dbReference>
<organism evidence="2 3">
    <name type="scientific">Hyalangium minutum</name>
    <dbReference type="NCBI Taxonomy" id="394096"/>
    <lineage>
        <taxon>Bacteria</taxon>
        <taxon>Pseudomonadati</taxon>
        <taxon>Myxococcota</taxon>
        <taxon>Myxococcia</taxon>
        <taxon>Myxococcales</taxon>
        <taxon>Cystobacterineae</taxon>
        <taxon>Archangiaceae</taxon>
        <taxon>Hyalangium</taxon>
    </lineage>
</organism>
<comment type="caution">
    <text evidence="2">The sequence shown here is derived from an EMBL/GenBank/DDBJ whole genome shotgun (WGS) entry which is preliminary data.</text>
</comment>
<evidence type="ECO:0000313" key="3">
    <source>
        <dbReference type="Proteomes" id="UP000028725"/>
    </source>
</evidence>
<dbReference type="Proteomes" id="UP000028725">
    <property type="component" value="Unassembled WGS sequence"/>
</dbReference>
<reference evidence="2 3" key="1">
    <citation type="submission" date="2014-04" db="EMBL/GenBank/DDBJ databases">
        <title>Genome assembly of Hyalangium minutum DSM 14724.</title>
        <authorList>
            <person name="Sharma G."/>
            <person name="Subramanian S."/>
        </authorList>
    </citation>
    <scope>NUCLEOTIDE SEQUENCE [LARGE SCALE GENOMIC DNA]</scope>
    <source>
        <strain evidence="2 3">DSM 14724</strain>
    </source>
</reference>
<evidence type="ECO:0000256" key="1">
    <source>
        <dbReference type="SAM" id="MobiDB-lite"/>
    </source>
</evidence>
<protein>
    <submittedName>
        <fullName evidence="2">Uncharacterized protein</fullName>
    </submittedName>
</protein>